<organism evidence="12 13">
    <name type="scientific">Methanofollis aquaemaris</name>
    <dbReference type="NCBI Taxonomy" id="126734"/>
    <lineage>
        <taxon>Archaea</taxon>
        <taxon>Methanobacteriati</taxon>
        <taxon>Methanobacteriota</taxon>
        <taxon>Stenosarchaea group</taxon>
        <taxon>Methanomicrobia</taxon>
        <taxon>Methanomicrobiales</taxon>
        <taxon>Methanomicrobiaceae</taxon>
        <taxon>Methanofollis</taxon>
    </lineage>
</organism>
<dbReference type="PIRSF" id="PIRSF005572">
    <property type="entry name" value="NifS"/>
    <property type="match status" value="1"/>
</dbReference>
<evidence type="ECO:0000256" key="9">
    <source>
        <dbReference type="HAMAP-Rule" id="MF_00331"/>
    </source>
</evidence>
<feature type="domain" description="Aminotransferase class V" evidence="11">
    <location>
        <begin position="7"/>
        <end position="368"/>
    </location>
</feature>
<evidence type="ECO:0000256" key="7">
    <source>
        <dbReference type="ARBA" id="ARBA00023004"/>
    </source>
</evidence>
<dbReference type="Proteomes" id="UP001042704">
    <property type="component" value="Chromosome"/>
</dbReference>
<dbReference type="InterPro" id="IPR010240">
    <property type="entry name" value="Cys_deSase_IscS"/>
</dbReference>
<dbReference type="RefSeq" id="WP_265581491.1">
    <property type="nucleotide sequence ID" value="NZ_CP036172.1"/>
</dbReference>
<dbReference type="AlphaFoldDB" id="A0A8A3S0M7"/>
<evidence type="ECO:0000259" key="11">
    <source>
        <dbReference type="Pfam" id="PF00266"/>
    </source>
</evidence>
<feature type="binding site" evidence="9">
    <location>
        <position position="240"/>
    </location>
    <ligand>
        <name>pyridoxal 5'-phosphate</name>
        <dbReference type="ChEBI" id="CHEBI:597326"/>
    </ligand>
</feature>
<feature type="active site" description="Cysteine persulfide intermediate" evidence="9">
    <location>
        <position position="327"/>
    </location>
</feature>
<dbReference type="EMBL" id="CP036172">
    <property type="protein sequence ID" value="QSZ66177.1"/>
    <property type="molecule type" value="Genomic_DNA"/>
</dbReference>
<comment type="function">
    <text evidence="9">Master enzyme that delivers sulfur to a number of partners involved in Fe-S cluster assembly, tRNA modification or cofactor biosynthesis. Catalyzes the removal of elemental sulfur atoms from cysteine to produce alanine. Functions as a sulfur delivery protein for Fe-S cluster synthesis onto IscU, an Fe-S scaffold assembly protein, as well as other S acceptor proteins.</text>
</comment>
<keyword evidence="13" id="KW-1185">Reference proteome</keyword>
<keyword evidence="7 9" id="KW-0408">Iron</keyword>
<keyword evidence="9" id="KW-0001">2Fe-2S</keyword>
<evidence type="ECO:0000256" key="6">
    <source>
        <dbReference type="ARBA" id="ARBA00022898"/>
    </source>
</evidence>
<name>A0A8A3S0M7_9EURY</name>
<feature type="binding site" description="via persulfide group" evidence="9">
    <location>
        <position position="327"/>
    </location>
    <ligand>
        <name>[2Fe-2S] cluster</name>
        <dbReference type="ChEBI" id="CHEBI:190135"/>
        <note>ligand shared with IscU</note>
    </ligand>
</feature>
<dbReference type="Gene3D" id="3.90.1150.10">
    <property type="entry name" value="Aspartate Aminotransferase, domain 1"/>
    <property type="match status" value="1"/>
</dbReference>
<comment type="miscellaneous">
    <text evidence="9">In Archaea the pyridoxal phosphate cofactor is not covalently bound to Lys but ligated by other amino acids.</text>
</comment>
<keyword evidence="3 9" id="KW-0963">Cytoplasm</keyword>
<feature type="binding site" evidence="9">
    <location>
        <position position="182"/>
    </location>
    <ligand>
        <name>pyridoxal 5'-phosphate</name>
        <dbReference type="ChEBI" id="CHEBI:597326"/>
    </ligand>
</feature>
<comment type="subcellular location">
    <subcellularLocation>
        <location evidence="9">Cytoplasm</location>
    </subcellularLocation>
</comment>
<protein>
    <recommendedName>
        <fullName evidence="9">Cysteine desulfurase IscS</fullName>
        <ecNumber evidence="9">2.8.1.7</ecNumber>
    </recommendedName>
</protein>
<comment type="subunit">
    <text evidence="9">Homodimer. Forms a heterotetramer with IscU, interacts with other sulfur acceptors.</text>
</comment>
<dbReference type="EC" id="2.8.1.7" evidence="9"/>
<comment type="catalytic activity">
    <reaction evidence="9">
        <text>(sulfur carrier)-H + L-cysteine = (sulfur carrier)-SH + L-alanine</text>
        <dbReference type="Rhea" id="RHEA:43892"/>
        <dbReference type="Rhea" id="RHEA-COMP:14737"/>
        <dbReference type="Rhea" id="RHEA-COMP:14739"/>
        <dbReference type="ChEBI" id="CHEBI:29917"/>
        <dbReference type="ChEBI" id="CHEBI:35235"/>
        <dbReference type="ChEBI" id="CHEBI:57972"/>
        <dbReference type="ChEBI" id="CHEBI:64428"/>
        <dbReference type="EC" id="2.8.1.7"/>
    </reaction>
</comment>
<comment type="pathway">
    <text evidence="9">Cofactor biosynthesis; iron-sulfur cluster biosynthesis.</text>
</comment>
<evidence type="ECO:0000256" key="10">
    <source>
        <dbReference type="RuleBase" id="RU004504"/>
    </source>
</evidence>
<dbReference type="NCBIfam" id="NF002806">
    <property type="entry name" value="PRK02948.1"/>
    <property type="match status" value="1"/>
</dbReference>
<dbReference type="GO" id="GO:0031071">
    <property type="term" value="F:cysteine desulfurase activity"/>
    <property type="evidence" value="ECO:0007669"/>
    <property type="project" value="UniProtKB-UniRule"/>
</dbReference>
<dbReference type="InterPro" id="IPR020578">
    <property type="entry name" value="Aminotrans_V_PyrdxlP_BS"/>
</dbReference>
<evidence type="ECO:0000256" key="3">
    <source>
        <dbReference type="ARBA" id="ARBA00022490"/>
    </source>
</evidence>
<proteinExistence type="inferred from homology"/>
<dbReference type="Pfam" id="PF00266">
    <property type="entry name" value="Aminotran_5"/>
    <property type="match status" value="1"/>
</dbReference>
<dbReference type="InterPro" id="IPR015424">
    <property type="entry name" value="PyrdxlP-dep_Trfase"/>
</dbReference>
<dbReference type="FunFam" id="3.40.640.10:FF:000003">
    <property type="entry name" value="Cysteine desulfurase IscS"/>
    <property type="match status" value="1"/>
</dbReference>
<evidence type="ECO:0000256" key="2">
    <source>
        <dbReference type="ARBA" id="ARBA00006490"/>
    </source>
</evidence>
<accession>A0A8A3S0M7</accession>
<dbReference type="InterPro" id="IPR017772">
    <property type="entry name" value="Cys_deSase_NifS_bac/arc"/>
</dbReference>
<reference evidence="12" key="2">
    <citation type="submission" date="2019-02" db="EMBL/GenBank/DDBJ databases">
        <authorList>
            <person name="Chen S.-C."/>
            <person name="Chien H.-H."/>
            <person name="Lai M.-C."/>
        </authorList>
    </citation>
    <scope>NUCLEOTIDE SEQUENCE</scope>
    <source>
        <strain evidence="12">N2F9704</strain>
    </source>
</reference>
<dbReference type="InterPro" id="IPR016454">
    <property type="entry name" value="Cysteine_dSase"/>
</dbReference>
<dbReference type="HAMAP" id="MF_00331">
    <property type="entry name" value="Cys_desulf_IscS"/>
    <property type="match status" value="1"/>
</dbReference>
<evidence type="ECO:0000256" key="4">
    <source>
        <dbReference type="ARBA" id="ARBA00022679"/>
    </source>
</evidence>
<dbReference type="KEGG" id="maqe:RJ40_01015"/>
<dbReference type="NCBIfam" id="TIGR03402">
    <property type="entry name" value="FeS_nifS"/>
    <property type="match status" value="1"/>
</dbReference>
<dbReference type="InterPro" id="IPR015422">
    <property type="entry name" value="PyrdxlP-dep_Trfase_small"/>
</dbReference>
<dbReference type="GO" id="GO:0046872">
    <property type="term" value="F:metal ion binding"/>
    <property type="evidence" value="ECO:0007669"/>
    <property type="project" value="UniProtKB-KW"/>
</dbReference>
<feature type="binding site" evidence="9">
    <location>
        <position position="154"/>
    </location>
    <ligand>
        <name>pyridoxal 5'-phosphate</name>
        <dbReference type="ChEBI" id="CHEBI:597326"/>
    </ligand>
</feature>
<dbReference type="PANTHER" id="PTHR11601:SF34">
    <property type="entry name" value="CYSTEINE DESULFURASE"/>
    <property type="match status" value="1"/>
</dbReference>
<comment type="similarity">
    <text evidence="2 9">Belongs to the class-V pyridoxal-phosphate-dependent aminotransferase family. NifS/IscS subfamily.</text>
</comment>
<dbReference type="InterPro" id="IPR015421">
    <property type="entry name" value="PyrdxlP-dep_Trfase_major"/>
</dbReference>
<reference evidence="12" key="1">
    <citation type="journal article" date="2001" name="Int. J. Syst. Evol. Microbiol.">
        <title>Methanofollis aquaemaris sp. nov., a methanogen isolated from an aquaculture fish pond.</title>
        <authorList>
            <person name="Lai M.C."/>
            <person name="Chen S.C."/>
        </authorList>
    </citation>
    <scope>NUCLEOTIDE SEQUENCE</scope>
    <source>
        <strain evidence="12">N2F9704</strain>
    </source>
</reference>
<dbReference type="GO" id="GO:0044571">
    <property type="term" value="P:[2Fe-2S] cluster assembly"/>
    <property type="evidence" value="ECO:0007669"/>
    <property type="project" value="UniProtKB-UniRule"/>
</dbReference>
<dbReference type="GeneID" id="76422890"/>
<evidence type="ECO:0000313" key="13">
    <source>
        <dbReference type="Proteomes" id="UP001042704"/>
    </source>
</evidence>
<dbReference type="Gene3D" id="3.40.640.10">
    <property type="entry name" value="Type I PLP-dependent aspartate aminotransferase-like (Major domain)"/>
    <property type="match status" value="1"/>
</dbReference>
<keyword evidence="5 9" id="KW-0479">Metal-binding</keyword>
<keyword evidence="4 9" id="KW-0808">Transferase</keyword>
<sequence length="393" mass="42234">MVPDTFIYMDHAATAPTHPEVVKAMLPYFTEQFGNPSSLYEIAARSKEAVARAREQVAAALGASPREIFFTSGGTESDNWALKGVAFAHKNKGTHIITTVIEHHAVLHTCEWLEKQGFSVTYLPVDRYGMVDPAAVEEAITDQTILISVMTANNEIGTIQPIAAIGAIAHKHGVLFHTDAVQAVGQVPIDVDAMQIDLLSLSGHKFAGPKGTGALYVRKGVRLDPLIHGGAQERGRRAGTENVPGVVGLGAAIERATRDIPGRAAKIARMRDRLIGKLLEIPHTRLNGHPTERLPNNVNVAFEYIEGESILLLLDAHGIAASTGSACSSASLDPSHVLLACGLPAEEAHGSLRLTLGEETTEKEVERVLEVVPGIVQRLRDMSPLTPPELRTR</sequence>
<feature type="binding site" evidence="9">
    <location>
        <begin position="202"/>
        <end position="204"/>
    </location>
    <ligand>
        <name>pyridoxal 5'-phosphate</name>
        <dbReference type="ChEBI" id="CHEBI:597326"/>
    </ligand>
</feature>
<dbReference type="GO" id="GO:1990221">
    <property type="term" value="C:L-cysteine desulfurase complex"/>
    <property type="evidence" value="ECO:0007669"/>
    <property type="project" value="UniProtKB-ARBA"/>
</dbReference>
<dbReference type="GO" id="GO:0051537">
    <property type="term" value="F:2 iron, 2 sulfur cluster binding"/>
    <property type="evidence" value="ECO:0007669"/>
    <property type="project" value="UniProtKB-UniRule"/>
</dbReference>
<keyword evidence="8 9" id="KW-0411">Iron-sulfur</keyword>
<keyword evidence="6 9" id="KW-0663">Pyridoxal phosphate</keyword>
<dbReference type="PROSITE" id="PS00595">
    <property type="entry name" value="AA_TRANSFER_CLASS_5"/>
    <property type="match status" value="1"/>
</dbReference>
<dbReference type="GO" id="GO:0030170">
    <property type="term" value="F:pyridoxal phosphate binding"/>
    <property type="evidence" value="ECO:0007669"/>
    <property type="project" value="UniProtKB-UniRule"/>
</dbReference>
<evidence type="ECO:0000256" key="5">
    <source>
        <dbReference type="ARBA" id="ARBA00022723"/>
    </source>
</evidence>
<dbReference type="SUPFAM" id="SSF53383">
    <property type="entry name" value="PLP-dependent transferases"/>
    <property type="match status" value="1"/>
</dbReference>
<gene>
    <name evidence="12" type="primary">nifS</name>
    <name evidence="9" type="synonym">iscS</name>
    <name evidence="12" type="ORF">RJ40_01015</name>
</gene>
<comment type="cofactor">
    <cofactor evidence="1 9 10">
        <name>pyridoxal 5'-phosphate</name>
        <dbReference type="ChEBI" id="CHEBI:597326"/>
    </cofactor>
</comment>
<evidence type="ECO:0000256" key="1">
    <source>
        <dbReference type="ARBA" id="ARBA00001933"/>
    </source>
</evidence>
<dbReference type="PANTHER" id="PTHR11601">
    <property type="entry name" value="CYSTEINE DESULFURYLASE FAMILY MEMBER"/>
    <property type="match status" value="1"/>
</dbReference>
<dbReference type="InterPro" id="IPR000192">
    <property type="entry name" value="Aminotrans_V_dom"/>
</dbReference>
<feature type="binding site" evidence="9">
    <location>
        <begin position="74"/>
        <end position="75"/>
    </location>
    <ligand>
        <name>pyridoxal 5'-phosphate</name>
        <dbReference type="ChEBI" id="CHEBI:597326"/>
    </ligand>
</feature>
<evidence type="ECO:0000256" key="8">
    <source>
        <dbReference type="ARBA" id="ARBA00023014"/>
    </source>
</evidence>
<dbReference type="UniPathway" id="UPA00266"/>
<dbReference type="GO" id="GO:0006520">
    <property type="term" value="P:amino acid metabolic process"/>
    <property type="evidence" value="ECO:0007669"/>
    <property type="project" value="InterPro"/>
</dbReference>
<evidence type="ECO:0000313" key="12">
    <source>
        <dbReference type="EMBL" id="QSZ66177.1"/>
    </source>
</evidence>